<evidence type="ECO:0000313" key="2">
    <source>
        <dbReference type="EMBL" id="AFD25417.1"/>
    </source>
</evidence>
<evidence type="ECO:0000313" key="3">
    <source>
        <dbReference type="Proteomes" id="UP000007575"/>
    </source>
</evidence>
<feature type="region of interest" description="Disordered" evidence="1">
    <location>
        <begin position="164"/>
        <end position="188"/>
    </location>
</feature>
<dbReference type="RefSeq" id="WP_014684900.1">
    <property type="nucleotide sequence ID" value="NC_017790.1"/>
</dbReference>
<proteinExistence type="predicted"/>
<name>H8GU93_DEIGI</name>
<dbReference type="eggNOG" id="ENOG5032US3">
    <property type="taxonomic scope" value="Bacteria"/>
</dbReference>
<keyword evidence="3" id="KW-1185">Reference proteome</keyword>
<accession>H8GU93</accession>
<evidence type="ECO:0000256" key="1">
    <source>
        <dbReference type="SAM" id="MobiDB-lite"/>
    </source>
</evidence>
<sequence length="188" mass="18510">MTPHPAGGPATSAHPARPWGAALLSGLVGAVTVNLLNEGARQVLPHAPRVEVIGERALRDVVGAAGATPPRGKALYRWTLGADLLSNLLYFALVGLGPASGAGARGAALGLAAGVGAAALPEPLGLGRQPGERRPLTPLLTVLWYLAGGLAAAAVYRGRGAQAAVAPADAPDEGDGAGGEEGPTAPPI</sequence>
<gene>
    <name evidence="2" type="ordered locus">DGo_CA1490</name>
</gene>
<dbReference type="HOGENOM" id="CLU_123784_0_0_0"/>
<dbReference type="Proteomes" id="UP000007575">
    <property type="component" value="Chromosome"/>
</dbReference>
<organism evidence="2 3">
    <name type="scientific">Deinococcus gobiensis (strain DSM 21396 / JCM 16679 / CGMCC 1.7299 / I-0)</name>
    <dbReference type="NCBI Taxonomy" id="745776"/>
    <lineage>
        <taxon>Bacteria</taxon>
        <taxon>Thermotogati</taxon>
        <taxon>Deinococcota</taxon>
        <taxon>Deinococci</taxon>
        <taxon>Deinococcales</taxon>
        <taxon>Deinococcaceae</taxon>
        <taxon>Deinococcus</taxon>
    </lineage>
</organism>
<dbReference type="AlphaFoldDB" id="H8GU93"/>
<reference evidence="2 3" key="1">
    <citation type="journal article" date="2012" name="PLoS ONE">
        <title>Genome sequence and transcriptome analysis of the radioresistant bacterium Deinococcus gobiensis: insights into the extreme environmental adaptations.</title>
        <authorList>
            <person name="Yuan M."/>
            <person name="Chen M."/>
            <person name="Zhang W."/>
            <person name="Lu W."/>
            <person name="Wang J."/>
            <person name="Yang M."/>
            <person name="Zhao P."/>
            <person name="Tang R."/>
            <person name="Li X."/>
            <person name="Hao Y."/>
            <person name="Zhou Z."/>
            <person name="Zhan Y."/>
            <person name="Yu H."/>
            <person name="Teng C."/>
            <person name="Yan Y."/>
            <person name="Ping S."/>
            <person name="Wang Y."/>
            <person name="Lin M."/>
        </authorList>
    </citation>
    <scope>NUCLEOTIDE SEQUENCE [LARGE SCALE GENOMIC DNA]</scope>
    <source>
        <strain evidence="2 3">I-0</strain>
    </source>
</reference>
<dbReference type="STRING" id="745776.DGo_CA1490"/>
<dbReference type="EMBL" id="CP002191">
    <property type="protein sequence ID" value="AFD25417.1"/>
    <property type="molecule type" value="Genomic_DNA"/>
</dbReference>
<dbReference type="PATRIC" id="fig|745776.4.peg.1533"/>
<dbReference type="KEGG" id="dgo:DGo_CA1490"/>
<protein>
    <submittedName>
        <fullName evidence="2">Uncharacterized protein</fullName>
    </submittedName>
</protein>